<dbReference type="AlphaFoldDB" id="A0A7E4VN43"/>
<evidence type="ECO:0000313" key="4">
    <source>
        <dbReference type="WBParaSite" id="Pan_g22839.t1"/>
    </source>
</evidence>
<protein>
    <submittedName>
        <fullName evidence="4">BTB domain-containing protein</fullName>
    </submittedName>
</protein>
<feature type="domain" description="BTB" evidence="1">
    <location>
        <begin position="151"/>
        <end position="218"/>
    </location>
</feature>
<evidence type="ECO:0000259" key="1">
    <source>
        <dbReference type="PROSITE" id="PS50097"/>
    </source>
</evidence>
<dbReference type="InterPro" id="IPR008974">
    <property type="entry name" value="TRAF-like"/>
</dbReference>
<dbReference type="PROSITE" id="PS50144">
    <property type="entry name" value="MATH"/>
    <property type="match status" value="1"/>
</dbReference>
<evidence type="ECO:0000313" key="3">
    <source>
        <dbReference type="Proteomes" id="UP000492821"/>
    </source>
</evidence>
<feature type="domain" description="MATH" evidence="2">
    <location>
        <begin position="15"/>
        <end position="127"/>
    </location>
</feature>
<dbReference type="CDD" id="cd18186">
    <property type="entry name" value="BTB_POZ_ZBTB_KLHL-like"/>
    <property type="match status" value="1"/>
</dbReference>
<organism evidence="3 4">
    <name type="scientific">Panagrellus redivivus</name>
    <name type="common">Microworm</name>
    <dbReference type="NCBI Taxonomy" id="6233"/>
    <lineage>
        <taxon>Eukaryota</taxon>
        <taxon>Metazoa</taxon>
        <taxon>Ecdysozoa</taxon>
        <taxon>Nematoda</taxon>
        <taxon>Chromadorea</taxon>
        <taxon>Rhabditida</taxon>
        <taxon>Tylenchina</taxon>
        <taxon>Panagrolaimomorpha</taxon>
        <taxon>Panagrolaimoidea</taxon>
        <taxon>Panagrolaimidae</taxon>
        <taxon>Panagrellus</taxon>
    </lineage>
</organism>
<keyword evidence="3" id="KW-1185">Reference proteome</keyword>
<dbReference type="SMART" id="SM00225">
    <property type="entry name" value="BTB"/>
    <property type="match status" value="1"/>
</dbReference>
<dbReference type="Gene3D" id="2.60.210.10">
    <property type="entry name" value="Apoptosis, Tumor Necrosis Factor Receptor Associated Protein 2, Chain A"/>
    <property type="match status" value="1"/>
</dbReference>
<dbReference type="SUPFAM" id="SSF49599">
    <property type="entry name" value="TRAF domain-like"/>
    <property type="match status" value="1"/>
</dbReference>
<dbReference type="PROSITE" id="PS50097">
    <property type="entry name" value="BTB"/>
    <property type="match status" value="1"/>
</dbReference>
<accession>A0A7E4VN43</accession>
<dbReference type="InterPro" id="IPR000210">
    <property type="entry name" value="BTB/POZ_dom"/>
</dbReference>
<sequence length="406" mass="45828">MSTIKTIQLVKDATTFIVPHTALNTTTFEEFFQTPEREIPFSDGLKWWINCYPAGHRHGTMEHVGVFLHVNRNVKATYRVVVAAASITAYATSDFVSGKSWGWASFASHQQLLPFFRDGKLPITCTVEFFLPVPLACLKPSVFESCDHIAADLDLVMKDGIVMVHRNFLTLISPVFHAMFLHQTEESKSKKVNITDFDFNTVKTAIDFCYGRVSDFESVDVLIGVLRFADKYTIKSVTAQLEHVPAANLSPATFCPIIHYAYECSKADLFSECCKFYQNHETEIKDTKNFATLPPQLVASVIKSAFAFETDFDVLHHAHKIGIASVQDLLERPLLQSLNLNEYRATVKYAWECQRDDLKKACADFWNKNKDGVSNLAAFHTLPAETVQSLLKLGYDLTQMNVKTEL</sequence>
<dbReference type="InterPro" id="IPR011333">
    <property type="entry name" value="SKP1/BTB/POZ_sf"/>
</dbReference>
<dbReference type="WBParaSite" id="Pan_g22839.t1">
    <property type="protein sequence ID" value="Pan_g22839.t1"/>
    <property type="gene ID" value="Pan_g22839"/>
</dbReference>
<dbReference type="SUPFAM" id="SSF54695">
    <property type="entry name" value="POZ domain"/>
    <property type="match status" value="1"/>
</dbReference>
<dbReference type="Proteomes" id="UP000492821">
    <property type="component" value="Unassembled WGS sequence"/>
</dbReference>
<reference evidence="4" key="2">
    <citation type="submission" date="2020-10" db="UniProtKB">
        <authorList>
            <consortium name="WormBaseParasite"/>
        </authorList>
    </citation>
    <scope>IDENTIFICATION</scope>
</reference>
<evidence type="ECO:0000259" key="2">
    <source>
        <dbReference type="PROSITE" id="PS50144"/>
    </source>
</evidence>
<dbReference type="Pfam" id="PF00651">
    <property type="entry name" value="BTB"/>
    <property type="match status" value="1"/>
</dbReference>
<dbReference type="Pfam" id="PF22486">
    <property type="entry name" value="MATH_2"/>
    <property type="match status" value="1"/>
</dbReference>
<dbReference type="InterPro" id="IPR002083">
    <property type="entry name" value="MATH/TRAF_dom"/>
</dbReference>
<dbReference type="Gene3D" id="3.30.710.10">
    <property type="entry name" value="Potassium Channel Kv1.1, Chain A"/>
    <property type="match status" value="1"/>
</dbReference>
<name>A0A7E4VN43_PANRE</name>
<dbReference type="PANTHER" id="PTHR45632">
    <property type="entry name" value="LD33804P"/>
    <property type="match status" value="1"/>
</dbReference>
<proteinExistence type="predicted"/>
<reference evidence="3" key="1">
    <citation type="journal article" date="2013" name="Genetics">
        <title>The draft genome and transcriptome of Panagrellus redivivus are shaped by the harsh demands of a free-living lifestyle.</title>
        <authorList>
            <person name="Srinivasan J."/>
            <person name="Dillman A.R."/>
            <person name="Macchietto M.G."/>
            <person name="Heikkinen L."/>
            <person name="Lakso M."/>
            <person name="Fracchia K.M."/>
            <person name="Antoshechkin I."/>
            <person name="Mortazavi A."/>
            <person name="Wong G."/>
            <person name="Sternberg P.W."/>
        </authorList>
    </citation>
    <scope>NUCLEOTIDE SEQUENCE [LARGE SCALE GENOMIC DNA]</scope>
    <source>
        <strain evidence="3">MT8872</strain>
    </source>
</reference>
<dbReference type="CDD" id="cd00121">
    <property type="entry name" value="MATH"/>
    <property type="match status" value="1"/>
</dbReference>